<keyword evidence="4" id="KW-0747">Spliceosome</keyword>
<evidence type="ECO:0000256" key="4">
    <source>
        <dbReference type="ARBA" id="ARBA00022728"/>
    </source>
</evidence>
<dbReference type="InParanoid" id="C0NHH0"/>
<organism evidence="9 10">
    <name type="scientific">Ajellomyces capsulatus (strain G186AR / H82 / ATCC MYA-2454 / RMSCC 2432)</name>
    <name type="common">Darling's disease fungus</name>
    <name type="synonym">Histoplasma capsulatum</name>
    <dbReference type="NCBI Taxonomy" id="447093"/>
    <lineage>
        <taxon>Eukaryota</taxon>
        <taxon>Fungi</taxon>
        <taxon>Dikarya</taxon>
        <taxon>Ascomycota</taxon>
        <taxon>Pezizomycotina</taxon>
        <taxon>Eurotiomycetes</taxon>
        <taxon>Eurotiomycetidae</taxon>
        <taxon>Onygenales</taxon>
        <taxon>Ajellomycetaceae</taxon>
        <taxon>Histoplasma</taxon>
    </lineage>
</organism>
<feature type="compositionally biased region" description="Polar residues" evidence="7">
    <location>
        <begin position="1"/>
        <end position="23"/>
    </location>
</feature>
<dbReference type="GeneID" id="69035808"/>
<dbReference type="EMBL" id="GG663365">
    <property type="protein sequence ID" value="EEH09255.1"/>
    <property type="molecule type" value="Genomic_DNA"/>
</dbReference>
<name>C0NHH0_AJECG</name>
<feature type="compositionally biased region" description="Gly residues" evidence="7">
    <location>
        <begin position="120"/>
        <end position="131"/>
    </location>
</feature>
<evidence type="ECO:0000256" key="5">
    <source>
        <dbReference type="ARBA" id="ARBA00023187"/>
    </source>
</evidence>
<gene>
    <name evidence="9" type="ORF">HCBG_02792</name>
</gene>
<keyword evidence="3" id="KW-0507">mRNA processing</keyword>
<feature type="compositionally biased region" description="Basic and acidic residues" evidence="7">
    <location>
        <begin position="186"/>
        <end position="229"/>
    </location>
</feature>
<evidence type="ECO:0000259" key="8">
    <source>
        <dbReference type="SMART" id="SM01115"/>
    </source>
</evidence>
<dbReference type="Pfam" id="PF08312">
    <property type="entry name" value="cwf21"/>
    <property type="match status" value="1"/>
</dbReference>
<dbReference type="SMART" id="SM01115">
    <property type="entry name" value="cwf21"/>
    <property type="match status" value="1"/>
</dbReference>
<comment type="similarity">
    <text evidence="2">Belongs to the CWC21 family.</text>
</comment>
<protein>
    <submittedName>
        <fullName evidence="9">Pre-mRNA-splicing factor CWC21</fullName>
    </submittedName>
</protein>
<dbReference type="Proteomes" id="UP000001631">
    <property type="component" value="Unassembled WGS sequence"/>
</dbReference>
<feature type="compositionally biased region" description="Basic and acidic residues" evidence="7">
    <location>
        <begin position="46"/>
        <end position="97"/>
    </location>
</feature>
<dbReference type="GO" id="GO:0005681">
    <property type="term" value="C:spliceosomal complex"/>
    <property type="evidence" value="ECO:0007669"/>
    <property type="project" value="UniProtKB-KW"/>
</dbReference>
<sequence>MSSNVGLSTPRGSGTSGYVQRNLSFLKPRDAGYGAPYPPVSNADQQSKDSFKQRQPDKQILEHDRRRAIEVKILEERDRLEEANEQSEGKDKLSEEAIEERLDAMRKRLVAELAGEVEGLKGGGGGDGSRGALGSKDGGRKQFKTYQVHELAEAKIEESERLRRALGIRGQGEQGDEWRWGAGGGRRREERERERGNEKERDRSMDRDRNRERDRGRDWDRDRDRDPGRDGYQSRSRRER</sequence>
<feature type="region of interest" description="Disordered" evidence="7">
    <location>
        <begin position="1"/>
        <end position="97"/>
    </location>
</feature>
<dbReference type="HOGENOM" id="CLU_067891_2_0_1"/>
<proteinExistence type="inferred from homology"/>
<feature type="region of interest" description="Disordered" evidence="7">
    <location>
        <begin position="117"/>
        <end position="144"/>
    </location>
</feature>
<evidence type="ECO:0000313" key="9">
    <source>
        <dbReference type="EMBL" id="EEH09255.1"/>
    </source>
</evidence>
<dbReference type="InterPro" id="IPR051372">
    <property type="entry name" value="CWC21"/>
</dbReference>
<evidence type="ECO:0000256" key="3">
    <source>
        <dbReference type="ARBA" id="ARBA00022664"/>
    </source>
</evidence>
<feature type="domain" description="CWF21" evidence="8">
    <location>
        <begin position="61"/>
        <end position="114"/>
    </location>
</feature>
<keyword evidence="10" id="KW-1185">Reference proteome</keyword>
<dbReference type="PANTHER" id="PTHR36562">
    <property type="entry name" value="SERINE/ARGININE REPETITIVE MATRIX 2"/>
    <property type="match status" value="1"/>
</dbReference>
<accession>C0NHH0</accession>
<dbReference type="GO" id="GO:0006397">
    <property type="term" value="P:mRNA processing"/>
    <property type="evidence" value="ECO:0007669"/>
    <property type="project" value="UniProtKB-KW"/>
</dbReference>
<feature type="region of interest" description="Disordered" evidence="7">
    <location>
        <begin position="167"/>
        <end position="240"/>
    </location>
</feature>
<dbReference type="InterPro" id="IPR013170">
    <property type="entry name" value="mRNA_splic_Cwf21_dom"/>
</dbReference>
<dbReference type="AlphaFoldDB" id="C0NHH0"/>
<dbReference type="CDD" id="cd21372">
    <property type="entry name" value="cwf21_CWC21-like"/>
    <property type="match status" value="1"/>
</dbReference>
<dbReference type="GO" id="GO:0008380">
    <property type="term" value="P:RNA splicing"/>
    <property type="evidence" value="ECO:0007669"/>
    <property type="project" value="UniProtKB-KW"/>
</dbReference>
<keyword evidence="5" id="KW-0508">mRNA splicing</keyword>
<dbReference type="RefSeq" id="XP_045289736.1">
    <property type="nucleotide sequence ID" value="XM_045429841.1"/>
</dbReference>
<dbReference type="PANTHER" id="PTHR36562:SF5">
    <property type="entry name" value="SERINE_ARGININE REPETITIVE MATRIX 2"/>
    <property type="match status" value="1"/>
</dbReference>
<evidence type="ECO:0000256" key="7">
    <source>
        <dbReference type="SAM" id="MobiDB-lite"/>
    </source>
</evidence>
<dbReference type="STRING" id="447093.C0NHH0"/>
<evidence type="ECO:0000256" key="2">
    <source>
        <dbReference type="ARBA" id="ARBA00005954"/>
    </source>
</evidence>
<comment type="subcellular location">
    <subcellularLocation>
        <location evidence="1">Nucleus</location>
    </subcellularLocation>
</comment>
<evidence type="ECO:0000256" key="1">
    <source>
        <dbReference type="ARBA" id="ARBA00004123"/>
    </source>
</evidence>
<keyword evidence="6" id="KW-0539">Nucleus</keyword>
<evidence type="ECO:0000313" key="10">
    <source>
        <dbReference type="Proteomes" id="UP000001631"/>
    </source>
</evidence>
<evidence type="ECO:0000256" key="6">
    <source>
        <dbReference type="ARBA" id="ARBA00023242"/>
    </source>
</evidence>
<reference evidence="9" key="1">
    <citation type="submission" date="2009-02" db="EMBL/GenBank/DDBJ databases">
        <title>The Genome Sequence of Ajellomyces capsulatus strain G186AR.</title>
        <authorList>
            <consortium name="The Broad Institute Genome Sequencing Platform"/>
            <person name="Champion M."/>
            <person name="Cuomo C."/>
            <person name="Ma L.-J."/>
            <person name="Henn M.R."/>
            <person name="Sil A."/>
            <person name="Goldman B."/>
            <person name="Young S.K."/>
            <person name="Kodira C.D."/>
            <person name="Zeng Q."/>
            <person name="Koehrsen M."/>
            <person name="Alvarado L."/>
            <person name="Berlin A."/>
            <person name="Borenstein D."/>
            <person name="Chen Z."/>
            <person name="Engels R."/>
            <person name="Freedman E."/>
            <person name="Gellesch M."/>
            <person name="Goldberg J."/>
            <person name="Griggs A."/>
            <person name="Gujja S."/>
            <person name="Heiman D."/>
            <person name="Hepburn T."/>
            <person name="Howarth C."/>
            <person name="Jen D."/>
            <person name="Larson L."/>
            <person name="Lewis B."/>
            <person name="Mehta T."/>
            <person name="Park D."/>
            <person name="Pearson M."/>
            <person name="Roberts A."/>
            <person name="Saif S."/>
            <person name="Shea T."/>
            <person name="Shenoy N."/>
            <person name="Sisk P."/>
            <person name="Stolte C."/>
            <person name="Sykes S."/>
            <person name="Walk T."/>
            <person name="White J."/>
            <person name="Yandava C."/>
            <person name="Klein B."/>
            <person name="McEwen J.G."/>
            <person name="Puccia R."/>
            <person name="Goldman G.H."/>
            <person name="Felipe M.S."/>
            <person name="Nino-Vega G."/>
            <person name="San-Blas G."/>
            <person name="Taylor J."/>
            <person name="Mendoza L."/>
            <person name="Galagan J."/>
            <person name="Nusbaum C."/>
            <person name="Birren B."/>
        </authorList>
    </citation>
    <scope>NUCLEOTIDE SEQUENCE</scope>
    <source>
        <strain evidence="9">G186AR</strain>
    </source>
</reference>